<dbReference type="SMART" id="SM00941">
    <property type="entry name" value="PYNP_C"/>
    <property type="match status" value="1"/>
</dbReference>
<dbReference type="SUPFAM" id="SSF54680">
    <property type="entry name" value="Pyrimidine nucleoside phosphorylase C-terminal domain"/>
    <property type="match status" value="1"/>
</dbReference>
<dbReference type="NCBIfam" id="NF004490">
    <property type="entry name" value="PRK05820.1"/>
    <property type="match status" value="1"/>
</dbReference>
<dbReference type="InterPro" id="IPR017872">
    <property type="entry name" value="Pyrmidine_PPase_CS"/>
</dbReference>
<dbReference type="Gene3D" id="1.20.970.10">
    <property type="entry name" value="Transferase, Pyrimidine Nucleoside Phosphorylase, Chain C"/>
    <property type="match status" value="1"/>
</dbReference>
<keyword evidence="8" id="KW-1185">Reference proteome</keyword>
<dbReference type="FunFam" id="3.40.1030.10:FF:000003">
    <property type="entry name" value="Pyrimidine-nucleoside phosphorylase"/>
    <property type="match status" value="1"/>
</dbReference>
<evidence type="ECO:0000256" key="4">
    <source>
        <dbReference type="ARBA" id="ARBA00022679"/>
    </source>
</evidence>
<keyword evidence="3 5" id="KW-0328">Glycosyltransferase</keyword>
<sequence>MVVQCQLANLSNCKQLTDSQAHHTSTRMPQTMSLSSFPEMIIKKRDGGQLSAEEIHDFIEGVTSNSMQQSQIGAMLMAIWQKGMNSDETLKLTEKMMKSGQVLHWSGEWLVVDKHSTGGVGDKISLILAPALAACGCKVPMISGRGLGHTGGTLDKLESIPGFKINLTVDVVKQTLQDVGCCIIGQTETLVPADRIIYSIRDITGTVDSVPLITASIMSKKAAEGLSALVLDVKFGKAALYKDLESARCLAQSLVTVGNKLGIKTGAVLSRMDAPIGRCVGHTLEVYESLECLKGHGPDDLNNLVTTLGGCLLHMSGRSATPEDGQNAISEVLKNKKALEKFQEMLVVQGVNAEISRSLCSENAEYFQYLQPARYQTEIKALDDGTVLGIDGKAIADVLHKLGAGRSKSEDQINHSVGAELLVDLGHPIKKGQRWIRIHHDCEKLSSKQQQDLQEALDIGSADDYKDSPRVAEFILPH</sequence>
<dbReference type="PROSITE" id="PS00647">
    <property type="entry name" value="THYMID_PHOSPHORYLASE"/>
    <property type="match status" value="1"/>
</dbReference>
<dbReference type="Pfam" id="PF02885">
    <property type="entry name" value="Glycos_trans_3N"/>
    <property type="match status" value="1"/>
</dbReference>
<comment type="pathway">
    <text evidence="5">Pyrimidine metabolism; dTMP biosynthesis via salvage pathway; dTMP from thymine: step 1/2.</text>
</comment>
<gene>
    <name evidence="7" type="ORF">Q7C36_015667</name>
</gene>
<comment type="function">
    <text evidence="5">Catalyzes the reversible phosphorolysis of thymidine. The produced molecules are then utilized as carbon and energy sources or in the rescue of pyrimidine bases for nucleotide synthesis.</text>
</comment>
<evidence type="ECO:0000313" key="8">
    <source>
        <dbReference type="Proteomes" id="UP001187315"/>
    </source>
</evidence>
<comment type="subunit">
    <text evidence="2 5">Homodimer.</text>
</comment>
<dbReference type="InterPro" id="IPR036320">
    <property type="entry name" value="Glycosyl_Trfase_fam3_N_dom_sf"/>
</dbReference>
<dbReference type="InterPro" id="IPR018090">
    <property type="entry name" value="Pyrmidine_PPas_bac/euk"/>
</dbReference>
<proteinExistence type="inferred from homology"/>
<dbReference type="GO" id="GO:0004645">
    <property type="term" value="F:1,4-alpha-oligoglucan phosphorylase activity"/>
    <property type="evidence" value="ECO:0007669"/>
    <property type="project" value="InterPro"/>
</dbReference>
<dbReference type="InterPro" id="IPR000053">
    <property type="entry name" value="Thymidine/pyrmidine_PPase"/>
</dbReference>
<comment type="catalytic activity">
    <reaction evidence="5">
        <text>thymidine + phosphate = 2-deoxy-alpha-D-ribose 1-phosphate + thymine</text>
        <dbReference type="Rhea" id="RHEA:16037"/>
        <dbReference type="ChEBI" id="CHEBI:17748"/>
        <dbReference type="ChEBI" id="CHEBI:17821"/>
        <dbReference type="ChEBI" id="CHEBI:43474"/>
        <dbReference type="ChEBI" id="CHEBI:57259"/>
        <dbReference type="EC" id="2.4.2.4"/>
    </reaction>
</comment>
<dbReference type="Proteomes" id="UP001187315">
    <property type="component" value="Unassembled WGS sequence"/>
</dbReference>
<dbReference type="EC" id="2.4.2.4" evidence="5"/>
<dbReference type="NCBIfam" id="TIGR02644">
    <property type="entry name" value="Y_phosphoryl"/>
    <property type="match status" value="1"/>
</dbReference>
<evidence type="ECO:0000256" key="5">
    <source>
        <dbReference type="PIRNR" id="PIRNR000478"/>
    </source>
</evidence>
<reference evidence="7" key="1">
    <citation type="submission" date="2023-08" db="EMBL/GenBank/DDBJ databases">
        <title>Pelteobagrus vachellii genome.</title>
        <authorList>
            <person name="Liu H."/>
        </authorList>
    </citation>
    <scope>NUCLEOTIDE SEQUENCE</scope>
    <source>
        <strain evidence="7">PRFRI_2022a</strain>
        <tissue evidence="7">Muscle</tissue>
    </source>
</reference>
<dbReference type="GO" id="GO:0006213">
    <property type="term" value="P:pyrimidine nucleoside metabolic process"/>
    <property type="evidence" value="ECO:0007669"/>
    <property type="project" value="UniProtKB-UniRule"/>
</dbReference>
<dbReference type="InterPro" id="IPR035902">
    <property type="entry name" value="Nuc_phospho_transferase"/>
</dbReference>
<name>A0AA88SHL6_TACVA</name>
<dbReference type="AlphaFoldDB" id="A0AA88SHL6"/>
<dbReference type="GO" id="GO:0005829">
    <property type="term" value="C:cytosol"/>
    <property type="evidence" value="ECO:0007669"/>
    <property type="project" value="TreeGrafter"/>
</dbReference>
<accession>A0AA88SHL6</accession>
<evidence type="ECO:0000256" key="1">
    <source>
        <dbReference type="ARBA" id="ARBA00006915"/>
    </source>
</evidence>
<dbReference type="PIRSF" id="PIRSF000478">
    <property type="entry name" value="TP_PyNP"/>
    <property type="match status" value="1"/>
</dbReference>
<dbReference type="GO" id="GO:0006206">
    <property type="term" value="P:pyrimidine nucleobase metabolic process"/>
    <property type="evidence" value="ECO:0007669"/>
    <property type="project" value="InterPro"/>
</dbReference>
<dbReference type="PANTHER" id="PTHR10515">
    <property type="entry name" value="THYMIDINE PHOSPHORYLASE"/>
    <property type="match status" value="1"/>
</dbReference>
<evidence type="ECO:0000256" key="3">
    <source>
        <dbReference type="ARBA" id="ARBA00022676"/>
    </source>
</evidence>
<dbReference type="SUPFAM" id="SSF47648">
    <property type="entry name" value="Nucleoside phosphorylase/phosphoribosyltransferase N-terminal domain"/>
    <property type="match status" value="1"/>
</dbReference>
<dbReference type="Gene3D" id="3.90.1170.30">
    <property type="entry name" value="Pyrimidine nucleoside phosphorylase-like, C-terminal domain"/>
    <property type="match status" value="1"/>
</dbReference>
<protein>
    <recommendedName>
        <fullName evidence="5">Thymidine phosphorylase</fullName>
        <shortName evidence="5">TP</shortName>
        <ecNumber evidence="5">2.4.2.4</ecNumber>
    </recommendedName>
    <alternativeName>
        <fullName evidence="5">TdRPase</fullName>
    </alternativeName>
</protein>
<feature type="domain" description="Pyrimidine nucleoside phosphorylase C-terminal" evidence="6">
    <location>
        <begin position="386"/>
        <end position="460"/>
    </location>
</feature>
<dbReference type="PANTHER" id="PTHR10515:SF0">
    <property type="entry name" value="THYMIDINE PHOSPHORYLASE"/>
    <property type="match status" value="1"/>
</dbReference>
<dbReference type="EMBL" id="JAVHJS010000016">
    <property type="protein sequence ID" value="KAK2832205.1"/>
    <property type="molecule type" value="Genomic_DNA"/>
</dbReference>
<dbReference type="Pfam" id="PF00591">
    <property type="entry name" value="Glycos_transf_3"/>
    <property type="match status" value="1"/>
</dbReference>
<dbReference type="InterPro" id="IPR017459">
    <property type="entry name" value="Glycosyl_Trfase_fam3_N_dom"/>
</dbReference>
<dbReference type="GO" id="GO:0009032">
    <property type="term" value="F:thymidine phosphorylase activity"/>
    <property type="evidence" value="ECO:0007669"/>
    <property type="project" value="UniProtKB-UniRule"/>
</dbReference>
<comment type="similarity">
    <text evidence="1 5">Belongs to the thymidine/pyrimidine-nucleoside phosphorylase family.</text>
</comment>
<keyword evidence="4 5" id="KW-0808">Transferase</keyword>
<dbReference type="InterPro" id="IPR000312">
    <property type="entry name" value="Glycosyl_Trfase_fam3"/>
</dbReference>
<evidence type="ECO:0000313" key="7">
    <source>
        <dbReference type="EMBL" id="KAK2832205.1"/>
    </source>
</evidence>
<dbReference type="Pfam" id="PF07831">
    <property type="entry name" value="PYNP_C"/>
    <property type="match status" value="1"/>
</dbReference>
<comment type="caution">
    <text evidence="7">The sequence shown here is derived from an EMBL/GenBank/DDBJ whole genome shotgun (WGS) entry which is preliminary data.</text>
</comment>
<dbReference type="InterPro" id="IPR036566">
    <property type="entry name" value="PYNP-like_C_sf"/>
</dbReference>
<organism evidence="7 8">
    <name type="scientific">Tachysurus vachellii</name>
    <name type="common">Darkbarbel catfish</name>
    <name type="synonym">Pelteobagrus vachellii</name>
    <dbReference type="NCBI Taxonomy" id="175792"/>
    <lineage>
        <taxon>Eukaryota</taxon>
        <taxon>Metazoa</taxon>
        <taxon>Chordata</taxon>
        <taxon>Craniata</taxon>
        <taxon>Vertebrata</taxon>
        <taxon>Euteleostomi</taxon>
        <taxon>Actinopterygii</taxon>
        <taxon>Neopterygii</taxon>
        <taxon>Teleostei</taxon>
        <taxon>Ostariophysi</taxon>
        <taxon>Siluriformes</taxon>
        <taxon>Bagridae</taxon>
        <taxon>Tachysurus</taxon>
    </lineage>
</organism>
<evidence type="ECO:0000259" key="6">
    <source>
        <dbReference type="SMART" id="SM00941"/>
    </source>
</evidence>
<dbReference type="InterPro" id="IPR013102">
    <property type="entry name" value="PYNP_C"/>
</dbReference>
<dbReference type="Gene3D" id="3.40.1030.10">
    <property type="entry name" value="Nucleoside phosphorylase/phosphoribosyltransferase catalytic domain"/>
    <property type="match status" value="1"/>
</dbReference>
<evidence type="ECO:0000256" key="2">
    <source>
        <dbReference type="ARBA" id="ARBA00011738"/>
    </source>
</evidence>
<dbReference type="SUPFAM" id="SSF52418">
    <property type="entry name" value="Nucleoside phosphorylase/phosphoribosyltransferase catalytic domain"/>
    <property type="match status" value="1"/>
</dbReference>